<sequence length="560" mass="59164">MEEKAHDANTDRAGYISSAPSLETNTAGSEAAHAKDSTETGWVAGRTEYLTGLGLLSTMTSLTLVGFLILLDTSIVSTAIPRITTTFHSLADVGWYGTAYLLSNCALQPLTGKMYTYFNNKWTFLSFFAIFELGSILCGAATSSNMLIIGRAFAGMGGSGLLNGAYTIIHASVPPERQASLTGILMGISQLGLLCGPLIGGALTQHASWRWCFYINLPCAAIVGPLLIFTPLPGHDGTKHKGQTLVSSLKRLDLLGFAMFAGAAIQVLLALNWGGSSYAWNSSTIIGLFCGSGALLIVFAAWEYYMEDGAMIPFSIMSQRVIWASCMNYGFFAGCLLNSTYYLPMYFQAVRGATPTMSGVDLLPSILGTMISVMITGVLVGRLGYYLPFAVASGALTMLGTGLLITLTPTTSAGRWIGFLILQGVGRGFGLQIPLLAVQNNTRKEQVSIVTSLVVFGQNFGGAIFLSLSQVIFSAGLKSELKALSPQTGSETIIAAGAAGIRNIVSAKALPSVLLAYNQAIVHVMYLAVAGAGGAFLFAFGMGWTNIKRKKDTGTEENGV</sequence>
<reference evidence="9 10" key="1">
    <citation type="journal article" date="2015" name="Mol. Plant Microbe Interact.">
        <title>Genome, transcriptome, and functional analyses of Penicillium expansum provide new insights into secondary metabolism and pathogenicity.</title>
        <authorList>
            <person name="Ballester A.R."/>
            <person name="Marcet-Houben M."/>
            <person name="Levin E."/>
            <person name="Sela N."/>
            <person name="Selma-Lazaro C."/>
            <person name="Carmona L."/>
            <person name="Wisniewski M."/>
            <person name="Droby S."/>
            <person name="Gonzalez-Candelas L."/>
            <person name="Gabaldon T."/>
        </authorList>
    </citation>
    <scope>NUCLEOTIDE SEQUENCE [LARGE SCALE GENOMIC DNA]</scope>
    <source>
        <strain evidence="9 10">MD-8</strain>
    </source>
</reference>
<evidence type="ECO:0000256" key="3">
    <source>
        <dbReference type="ARBA" id="ARBA00022692"/>
    </source>
</evidence>
<feature type="transmembrane region" description="Helical" evidence="7">
    <location>
        <begin position="122"/>
        <end position="142"/>
    </location>
</feature>
<feature type="domain" description="Major facilitator superfamily (MFS) profile" evidence="8">
    <location>
        <begin position="58"/>
        <end position="514"/>
    </location>
</feature>
<evidence type="ECO:0000256" key="5">
    <source>
        <dbReference type="ARBA" id="ARBA00023136"/>
    </source>
</evidence>
<dbReference type="EMBL" id="JQFZ01000020">
    <property type="protein sequence ID" value="KGO62544.1"/>
    <property type="molecule type" value="Genomic_DNA"/>
</dbReference>
<name>A0A0A2KK25_PENEN</name>
<comment type="similarity">
    <text evidence="2">Belongs to the major facilitator superfamily. TCR/Tet family.</text>
</comment>
<organism evidence="9 10">
    <name type="scientific">Penicillium expansum</name>
    <name type="common">Blue mold rot fungus</name>
    <dbReference type="NCBI Taxonomy" id="27334"/>
    <lineage>
        <taxon>Eukaryota</taxon>
        <taxon>Fungi</taxon>
        <taxon>Dikarya</taxon>
        <taxon>Ascomycota</taxon>
        <taxon>Pezizomycotina</taxon>
        <taxon>Eurotiomycetes</taxon>
        <taxon>Eurotiomycetidae</taxon>
        <taxon>Eurotiales</taxon>
        <taxon>Aspergillaceae</taxon>
        <taxon>Penicillium</taxon>
    </lineage>
</organism>
<evidence type="ECO:0000256" key="2">
    <source>
        <dbReference type="ARBA" id="ARBA00007520"/>
    </source>
</evidence>
<evidence type="ECO:0000256" key="7">
    <source>
        <dbReference type="SAM" id="Phobius"/>
    </source>
</evidence>
<feature type="transmembrane region" description="Helical" evidence="7">
    <location>
        <begin position="387"/>
        <end position="407"/>
    </location>
</feature>
<feature type="transmembrane region" description="Helical" evidence="7">
    <location>
        <begin position="520"/>
        <end position="541"/>
    </location>
</feature>
<dbReference type="InterPro" id="IPR011701">
    <property type="entry name" value="MFS"/>
</dbReference>
<dbReference type="FunFam" id="1.20.1250.20:FF:000196">
    <property type="entry name" value="MFS toxin efflux pump (AflT)"/>
    <property type="match status" value="1"/>
</dbReference>
<dbReference type="SUPFAM" id="SSF103473">
    <property type="entry name" value="MFS general substrate transporter"/>
    <property type="match status" value="2"/>
</dbReference>
<dbReference type="Gene3D" id="1.20.1720.10">
    <property type="entry name" value="Multidrug resistance protein D"/>
    <property type="match status" value="1"/>
</dbReference>
<dbReference type="Pfam" id="PF07690">
    <property type="entry name" value="MFS_1"/>
    <property type="match status" value="1"/>
</dbReference>
<feature type="transmembrane region" description="Helical" evidence="7">
    <location>
        <begin position="181"/>
        <end position="201"/>
    </location>
</feature>
<dbReference type="PANTHER" id="PTHR23501:SF193">
    <property type="entry name" value="MULTIDRUG TRANSPORTER, PUTATIVE (AFU_ORTHOLOGUE AFUA_8G00940)-RELATED"/>
    <property type="match status" value="1"/>
</dbReference>
<keyword evidence="10" id="KW-1185">Reference proteome</keyword>
<keyword evidence="4 7" id="KW-1133">Transmembrane helix</keyword>
<keyword evidence="3 7" id="KW-0812">Transmembrane</keyword>
<dbReference type="VEuPathDB" id="FungiDB:PEXP_047200"/>
<keyword evidence="6" id="KW-0325">Glycoprotein</keyword>
<dbReference type="InterPro" id="IPR020846">
    <property type="entry name" value="MFS_dom"/>
</dbReference>
<dbReference type="RefSeq" id="XP_016603075.1">
    <property type="nucleotide sequence ID" value="XM_016741845.1"/>
</dbReference>
<feature type="transmembrane region" description="Helical" evidence="7">
    <location>
        <begin position="321"/>
        <end position="342"/>
    </location>
</feature>
<evidence type="ECO:0000256" key="4">
    <source>
        <dbReference type="ARBA" id="ARBA00022989"/>
    </source>
</evidence>
<protein>
    <submittedName>
        <fullName evidence="9">Major facilitator superfamily domain, general substrate transporter</fullName>
    </submittedName>
</protein>
<feature type="transmembrane region" description="Helical" evidence="7">
    <location>
        <begin position="413"/>
        <end position="437"/>
    </location>
</feature>
<dbReference type="GO" id="GO:0005886">
    <property type="term" value="C:plasma membrane"/>
    <property type="evidence" value="ECO:0007669"/>
    <property type="project" value="TreeGrafter"/>
</dbReference>
<evidence type="ECO:0000313" key="10">
    <source>
        <dbReference type="Proteomes" id="UP000030143"/>
    </source>
</evidence>
<dbReference type="AlphaFoldDB" id="A0A0A2KK25"/>
<dbReference type="OrthoDB" id="10021397at2759"/>
<dbReference type="Proteomes" id="UP000030143">
    <property type="component" value="Unassembled WGS sequence"/>
</dbReference>
<feature type="transmembrane region" description="Helical" evidence="7">
    <location>
        <begin position="49"/>
        <end position="71"/>
    </location>
</feature>
<feature type="transmembrane region" description="Helical" evidence="7">
    <location>
        <begin position="252"/>
        <end position="273"/>
    </location>
</feature>
<feature type="transmembrane region" description="Helical" evidence="7">
    <location>
        <begin position="148"/>
        <end position="169"/>
    </location>
</feature>
<comment type="subcellular location">
    <subcellularLocation>
        <location evidence="1">Membrane</location>
        <topology evidence="1">Multi-pass membrane protein</topology>
    </subcellularLocation>
</comment>
<evidence type="ECO:0000256" key="1">
    <source>
        <dbReference type="ARBA" id="ARBA00004141"/>
    </source>
</evidence>
<dbReference type="InterPro" id="IPR036259">
    <property type="entry name" value="MFS_trans_sf"/>
</dbReference>
<dbReference type="PANTHER" id="PTHR23501">
    <property type="entry name" value="MAJOR FACILITATOR SUPERFAMILY"/>
    <property type="match status" value="1"/>
</dbReference>
<dbReference type="GeneID" id="27677264"/>
<proteinExistence type="inferred from homology"/>
<dbReference type="GO" id="GO:0022857">
    <property type="term" value="F:transmembrane transporter activity"/>
    <property type="evidence" value="ECO:0007669"/>
    <property type="project" value="InterPro"/>
</dbReference>
<dbReference type="CDD" id="cd17502">
    <property type="entry name" value="MFS_Azr1_MDR_like"/>
    <property type="match status" value="1"/>
</dbReference>
<evidence type="ECO:0000256" key="6">
    <source>
        <dbReference type="ARBA" id="ARBA00023180"/>
    </source>
</evidence>
<feature type="transmembrane region" description="Helical" evidence="7">
    <location>
        <begin position="213"/>
        <end position="232"/>
    </location>
</feature>
<evidence type="ECO:0000259" key="8">
    <source>
        <dbReference type="PROSITE" id="PS50850"/>
    </source>
</evidence>
<dbReference type="HOGENOM" id="CLU_000960_22_1_1"/>
<dbReference type="PhylomeDB" id="A0A0A2KK25"/>
<comment type="caution">
    <text evidence="9">The sequence shown here is derived from an EMBL/GenBank/DDBJ whole genome shotgun (WGS) entry which is preliminary data.</text>
</comment>
<dbReference type="Gene3D" id="1.20.1250.20">
    <property type="entry name" value="MFS general substrate transporter like domains"/>
    <property type="match status" value="1"/>
</dbReference>
<keyword evidence="5 7" id="KW-0472">Membrane</keyword>
<dbReference type="PROSITE" id="PS50850">
    <property type="entry name" value="MFS"/>
    <property type="match status" value="1"/>
</dbReference>
<feature type="transmembrane region" description="Helical" evidence="7">
    <location>
        <begin position="279"/>
        <end position="301"/>
    </location>
</feature>
<accession>A0A0A2KK25</accession>
<feature type="transmembrane region" description="Helical" evidence="7">
    <location>
        <begin position="449"/>
        <end position="473"/>
    </location>
</feature>
<evidence type="ECO:0000313" key="9">
    <source>
        <dbReference type="EMBL" id="KGO62544.1"/>
    </source>
</evidence>
<gene>
    <name evidence="9" type="ORF">PEX2_045700</name>
</gene>